<name>A0A8J5IQ36_9STRA</name>
<protein>
    <submittedName>
        <fullName evidence="1">Uncharacterized protein</fullName>
    </submittedName>
</protein>
<evidence type="ECO:0000313" key="2">
    <source>
        <dbReference type="Proteomes" id="UP000709295"/>
    </source>
</evidence>
<accession>A0A8J5IQ36</accession>
<dbReference type="EMBL" id="JAENGY010002982">
    <property type="protein sequence ID" value="KAG6942710.1"/>
    <property type="molecule type" value="Genomic_DNA"/>
</dbReference>
<sequence>MEQAIVLTSILDEVAAKHRVTHVVRKSNDGEVCITKQIVTHNHEVGTEMYQSYDEARQIDDVDVLSGVRTLYRGGANRKLILEYIGENTTVQPAMKAVHNLVARLKHETYAFPTIGERIASILGDFASGKGKVSRVYASEKVNVSLIYPYIYNED</sequence>
<dbReference type="Proteomes" id="UP000709295">
    <property type="component" value="Unassembled WGS sequence"/>
</dbReference>
<reference evidence="1" key="1">
    <citation type="submission" date="2021-01" db="EMBL/GenBank/DDBJ databases">
        <title>Phytophthora aleatoria, a newly-described species from Pinus radiata is distinct from Phytophthora cactorum isolates based on comparative genomics.</title>
        <authorList>
            <person name="Mcdougal R."/>
            <person name="Panda P."/>
            <person name="Williams N."/>
            <person name="Studholme D.J."/>
        </authorList>
    </citation>
    <scope>NUCLEOTIDE SEQUENCE</scope>
    <source>
        <strain evidence="1">NZFS 4037</strain>
    </source>
</reference>
<proteinExistence type="predicted"/>
<keyword evidence="2" id="KW-1185">Reference proteome</keyword>
<dbReference type="AlphaFoldDB" id="A0A8J5IQ36"/>
<organism evidence="1 2">
    <name type="scientific">Phytophthora aleatoria</name>
    <dbReference type="NCBI Taxonomy" id="2496075"/>
    <lineage>
        <taxon>Eukaryota</taxon>
        <taxon>Sar</taxon>
        <taxon>Stramenopiles</taxon>
        <taxon>Oomycota</taxon>
        <taxon>Peronosporomycetes</taxon>
        <taxon>Peronosporales</taxon>
        <taxon>Peronosporaceae</taxon>
        <taxon>Phytophthora</taxon>
    </lineage>
</organism>
<comment type="caution">
    <text evidence="1">The sequence shown here is derived from an EMBL/GenBank/DDBJ whole genome shotgun (WGS) entry which is preliminary data.</text>
</comment>
<evidence type="ECO:0000313" key="1">
    <source>
        <dbReference type="EMBL" id="KAG6942710.1"/>
    </source>
</evidence>
<gene>
    <name evidence="1" type="ORF">JG688_00017965</name>
</gene>